<sequence length="204" mass="22440">MPPSHVGTPPPSSFFELNTPQLHLGGFSGCTTASTGLEKCPVEQATYGSLLTGRRSDDGDYRILDGFLLPNSLQTDLAPLSWAFKQLPILISIHPQLYRRGSTSGSIVVDYDTLVQSLMRLLNTMHFADLCLGPGRGATVSVYDYYEYRNWVKGELEIGNTSVCCSSHWLAMKVLAHNLNRALLEGKCVADVEDELQCRVDKGN</sequence>
<dbReference type="Proteomes" id="UP000541610">
    <property type="component" value="Unassembled WGS sequence"/>
</dbReference>
<name>A0A7J6PBX1_PEROL</name>
<dbReference type="OrthoDB" id="10491210at2759"/>
<proteinExistence type="predicted"/>
<organism evidence="1 2">
    <name type="scientific">Perkinsus olseni</name>
    <name type="common">Perkinsus atlanticus</name>
    <dbReference type="NCBI Taxonomy" id="32597"/>
    <lineage>
        <taxon>Eukaryota</taxon>
        <taxon>Sar</taxon>
        <taxon>Alveolata</taxon>
        <taxon>Perkinsozoa</taxon>
        <taxon>Perkinsea</taxon>
        <taxon>Perkinsida</taxon>
        <taxon>Perkinsidae</taxon>
        <taxon>Perkinsus</taxon>
    </lineage>
</organism>
<evidence type="ECO:0000313" key="2">
    <source>
        <dbReference type="Proteomes" id="UP000541610"/>
    </source>
</evidence>
<gene>
    <name evidence="1" type="ORF">FOZ60_011472</name>
</gene>
<dbReference type="AlphaFoldDB" id="A0A7J6PBX1"/>
<dbReference type="EMBL" id="JABANP010000048">
    <property type="protein sequence ID" value="KAF4693246.1"/>
    <property type="molecule type" value="Genomic_DNA"/>
</dbReference>
<reference evidence="1 2" key="1">
    <citation type="submission" date="2020-04" db="EMBL/GenBank/DDBJ databases">
        <title>Perkinsus olseni comparative genomics.</title>
        <authorList>
            <person name="Bogema D.R."/>
        </authorList>
    </citation>
    <scope>NUCLEOTIDE SEQUENCE [LARGE SCALE GENOMIC DNA]</scope>
    <source>
        <strain evidence="1">00978-12</strain>
    </source>
</reference>
<protein>
    <submittedName>
        <fullName evidence="1">Uncharacterized protein</fullName>
    </submittedName>
</protein>
<evidence type="ECO:0000313" key="1">
    <source>
        <dbReference type="EMBL" id="KAF4693246.1"/>
    </source>
</evidence>
<accession>A0A7J6PBX1</accession>
<comment type="caution">
    <text evidence="1">The sequence shown here is derived from an EMBL/GenBank/DDBJ whole genome shotgun (WGS) entry which is preliminary data.</text>
</comment>